<evidence type="ECO:0000313" key="1">
    <source>
        <dbReference type="EMBL" id="KXH44544.1"/>
    </source>
</evidence>
<reference evidence="1 2" key="1">
    <citation type="submission" date="2014-02" db="EMBL/GenBank/DDBJ databases">
        <title>The genome sequence of Colletotrichum nymphaeae SA-01.</title>
        <authorList>
            <person name="Baroncelli R."/>
            <person name="Thon M.R."/>
        </authorList>
    </citation>
    <scope>NUCLEOTIDE SEQUENCE [LARGE SCALE GENOMIC DNA]</scope>
    <source>
        <strain evidence="1 2">SA-01</strain>
    </source>
</reference>
<dbReference type="EMBL" id="JEMN01001201">
    <property type="protein sequence ID" value="KXH44544.1"/>
    <property type="molecule type" value="Genomic_DNA"/>
</dbReference>
<sequence>MPSRPILPQAVAIAVARMNIPHKLIPESHAAHAANGCHTYGYLLPTHPYGYNPQPTEYLVCEVLMQMLNVPLTPIGALAQRLNTSTQSSFA</sequence>
<gene>
    <name evidence="1" type="ORF">CNYM01_07052</name>
</gene>
<accession>A0A135T8X3</accession>
<evidence type="ECO:0000313" key="2">
    <source>
        <dbReference type="Proteomes" id="UP000070054"/>
    </source>
</evidence>
<protein>
    <submittedName>
        <fullName evidence="1">Uncharacterized protein</fullName>
    </submittedName>
</protein>
<organism evidence="1 2">
    <name type="scientific">Colletotrichum nymphaeae SA-01</name>
    <dbReference type="NCBI Taxonomy" id="1460502"/>
    <lineage>
        <taxon>Eukaryota</taxon>
        <taxon>Fungi</taxon>
        <taxon>Dikarya</taxon>
        <taxon>Ascomycota</taxon>
        <taxon>Pezizomycotina</taxon>
        <taxon>Sordariomycetes</taxon>
        <taxon>Hypocreomycetidae</taxon>
        <taxon>Glomerellales</taxon>
        <taxon>Glomerellaceae</taxon>
        <taxon>Colletotrichum</taxon>
        <taxon>Colletotrichum acutatum species complex</taxon>
    </lineage>
</organism>
<dbReference type="AlphaFoldDB" id="A0A135T8X3"/>
<keyword evidence="2" id="KW-1185">Reference proteome</keyword>
<dbReference type="Proteomes" id="UP000070054">
    <property type="component" value="Unassembled WGS sequence"/>
</dbReference>
<name>A0A135T8X3_9PEZI</name>
<proteinExistence type="predicted"/>
<comment type="caution">
    <text evidence="1">The sequence shown here is derived from an EMBL/GenBank/DDBJ whole genome shotgun (WGS) entry which is preliminary data.</text>
</comment>